<gene>
    <name evidence="1" type="ORF">BLA29_002122</name>
</gene>
<dbReference type="AlphaFoldDB" id="A0A1Y3B7W9"/>
<dbReference type="OrthoDB" id="10056610at2759"/>
<evidence type="ECO:0000313" key="2">
    <source>
        <dbReference type="Proteomes" id="UP000194236"/>
    </source>
</evidence>
<dbReference type="Proteomes" id="UP000194236">
    <property type="component" value="Unassembled WGS sequence"/>
</dbReference>
<reference evidence="1 2" key="1">
    <citation type="submission" date="2017-03" db="EMBL/GenBank/DDBJ databases">
        <title>Genome Survey of Euroglyphus maynei.</title>
        <authorList>
            <person name="Arlian L.G."/>
            <person name="Morgan M.S."/>
            <person name="Rider S.D."/>
        </authorList>
    </citation>
    <scope>NUCLEOTIDE SEQUENCE [LARGE SCALE GENOMIC DNA]</scope>
    <source>
        <strain evidence="1">Arlian Lab</strain>
        <tissue evidence="1">Whole body</tissue>
    </source>
</reference>
<protein>
    <submittedName>
        <fullName evidence="1">Uncharacterized protein</fullName>
    </submittedName>
</protein>
<organism evidence="1 2">
    <name type="scientific">Euroglyphus maynei</name>
    <name type="common">Mayne's house dust mite</name>
    <dbReference type="NCBI Taxonomy" id="6958"/>
    <lineage>
        <taxon>Eukaryota</taxon>
        <taxon>Metazoa</taxon>
        <taxon>Ecdysozoa</taxon>
        <taxon>Arthropoda</taxon>
        <taxon>Chelicerata</taxon>
        <taxon>Arachnida</taxon>
        <taxon>Acari</taxon>
        <taxon>Acariformes</taxon>
        <taxon>Sarcoptiformes</taxon>
        <taxon>Astigmata</taxon>
        <taxon>Psoroptidia</taxon>
        <taxon>Analgoidea</taxon>
        <taxon>Pyroglyphidae</taxon>
        <taxon>Pyroglyphinae</taxon>
        <taxon>Euroglyphus</taxon>
    </lineage>
</organism>
<proteinExistence type="predicted"/>
<evidence type="ECO:0000313" key="1">
    <source>
        <dbReference type="EMBL" id="OTF76028.1"/>
    </source>
</evidence>
<accession>A0A1Y3B7W9</accession>
<keyword evidence="2" id="KW-1185">Reference proteome</keyword>
<comment type="caution">
    <text evidence="1">The sequence shown here is derived from an EMBL/GenBank/DDBJ whole genome shotgun (WGS) entry which is preliminary data.</text>
</comment>
<dbReference type="EMBL" id="MUJZ01039361">
    <property type="protein sequence ID" value="OTF76028.1"/>
    <property type="molecule type" value="Genomic_DNA"/>
</dbReference>
<sequence length="402" mass="47523">MVVLKPLIEELKSFEQCGIHIEKFNLDLPIKLAFVIGDNLSVSELLGFKQTFGPYFICRYCKARYDQIKKKDVHVKELHLNYTISDEVLGTEIEKITSNKQYKSPYGIMFPSPFLKLDINIFQISPPDIFHDLIEGPLSNICQIILKKANYSKIVIDRRMSAIKWVNCKINISANFHLNGKAIQKFEYFNRMIEIFPEWIDNPPEIFQFYHIVRRIMYILYDETQNCGSMELSELIEEFYRFMEKYDLVTPKSHFLTHYSLLMDFYGNLCKFSTMCFERKHRLLKVLIRHSKNFMNVTYSLSFLHQAKMACCDQETDKLTTECCSHNIVRFIMKKDTTSNYEFMKVEKIHNIENKIMIFGDKYITSNTNLTYIKKVIAIEKNVAVDVNDICHTNIYEEKNKK</sequence>
<name>A0A1Y3B7W9_EURMA</name>